<dbReference type="InterPro" id="IPR023717">
    <property type="entry name" value="Pro-tRNA-Synthase_IIa_type1"/>
</dbReference>
<evidence type="ECO:0000256" key="2">
    <source>
        <dbReference type="ARBA" id="ARBA00011738"/>
    </source>
</evidence>
<dbReference type="InterPro" id="IPR033730">
    <property type="entry name" value="ProRS_core_prok"/>
</dbReference>
<sequence>MRQKNMLIPTLRNVGAEAEMVSHRLMLRAGMIRQLAAGVYTYLPLAYRTLRKVEQIVREEMDRIGAQELLLPAINPAELWQESGRWDDYGPELIHFQDRHERDFLLGPTHEEVITDLVRNEVNSYKKLPMTLYQIQTKYRDERRPRSGLLRGREFLMKDAYSFHVDWESLDKTYRDMYQAYIRIFTRLGLDFRAVEADSGAMGGEENHEFMVLSDSGEDTLALCSSCQYAANVETAKVGRDETKAPDMAEVPKPEKLSTPGASTIDEVIQMLDKQPEQLIKSLLFTVDGDPVLVLVRGDHEVNEIKVKQALGAETCHLADDQTVNRVTGAPTGFAGPLGLKEAVRVVADHAVYEMAEAVTGANEADAHLLHVAPGRDFQVDLYADIRTVQEGDACPHCGEPIRFAKGIEVGHVFKLGTRYSDSMNATFLDQEGKEGRLIMGCYGIGISRLVAATVEQSHDDNGIIWPVGAAPYHVHLIAVNLKDETQSRLADQLYERLRADGVEVLYDNRQDRAGVKFKDSDLLGIPLRITVGKTAAEGKVEYKFRRSGKSGTLTTEELIKKLPDLLNRADQQQ</sequence>
<dbReference type="Pfam" id="PF04073">
    <property type="entry name" value="tRNA_edit"/>
    <property type="match status" value="1"/>
</dbReference>
<dbReference type="GO" id="GO:0016740">
    <property type="term" value="F:transferase activity"/>
    <property type="evidence" value="ECO:0007669"/>
    <property type="project" value="UniProtKB-ARBA"/>
</dbReference>
<evidence type="ECO:0000256" key="1">
    <source>
        <dbReference type="ARBA" id="ARBA00004496"/>
    </source>
</evidence>
<evidence type="ECO:0000256" key="7">
    <source>
        <dbReference type="ARBA" id="ARBA00022917"/>
    </source>
</evidence>
<evidence type="ECO:0000256" key="11">
    <source>
        <dbReference type="ARBA" id="ARBA00060755"/>
    </source>
</evidence>
<dbReference type="GO" id="GO:0005524">
    <property type="term" value="F:ATP binding"/>
    <property type="evidence" value="ECO:0007669"/>
    <property type="project" value="UniProtKB-UniRule"/>
</dbReference>
<dbReference type="CDD" id="cd00779">
    <property type="entry name" value="ProRS_core_prok"/>
    <property type="match status" value="1"/>
</dbReference>
<keyword evidence="7 12" id="KW-0648">Protein biosynthesis</keyword>
<dbReference type="GO" id="GO:0002161">
    <property type="term" value="F:aminoacyl-tRNA deacylase activity"/>
    <property type="evidence" value="ECO:0007669"/>
    <property type="project" value="InterPro"/>
</dbReference>
<comment type="subcellular location">
    <subcellularLocation>
        <location evidence="1 12">Cytoplasm</location>
    </subcellularLocation>
</comment>
<proteinExistence type="inferred from homology"/>
<dbReference type="Gene3D" id="3.30.930.10">
    <property type="entry name" value="Bira Bifunctional Protein, Domain 2"/>
    <property type="match status" value="2"/>
</dbReference>
<evidence type="ECO:0000313" key="15">
    <source>
        <dbReference type="Proteomes" id="UP000199387"/>
    </source>
</evidence>
<evidence type="ECO:0000256" key="6">
    <source>
        <dbReference type="ARBA" id="ARBA00022840"/>
    </source>
</evidence>
<dbReference type="InterPro" id="IPR006195">
    <property type="entry name" value="aa-tRNA-synth_II"/>
</dbReference>
<dbReference type="GO" id="GO:0140096">
    <property type="term" value="F:catalytic activity, acting on a protein"/>
    <property type="evidence" value="ECO:0007669"/>
    <property type="project" value="UniProtKB-ARBA"/>
</dbReference>
<evidence type="ECO:0000259" key="13">
    <source>
        <dbReference type="PROSITE" id="PS50862"/>
    </source>
</evidence>
<keyword evidence="4 12" id="KW-0436">Ligase</keyword>
<keyword evidence="6 12" id="KW-0067">ATP-binding</keyword>
<dbReference type="SUPFAM" id="SSF55681">
    <property type="entry name" value="Class II aaRS and biotin synthetases"/>
    <property type="match status" value="1"/>
</dbReference>
<dbReference type="InterPro" id="IPR004154">
    <property type="entry name" value="Anticodon-bd"/>
</dbReference>
<dbReference type="EC" id="6.1.1.15" evidence="12"/>
<dbReference type="PRINTS" id="PR01046">
    <property type="entry name" value="TRNASYNTHPRO"/>
</dbReference>
<organism evidence="14 15">
    <name type="scientific">Melghirimyces thermohalophilus</name>
    <dbReference type="NCBI Taxonomy" id="1236220"/>
    <lineage>
        <taxon>Bacteria</taxon>
        <taxon>Bacillati</taxon>
        <taxon>Bacillota</taxon>
        <taxon>Bacilli</taxon>
        <taxon>Bacillales</taxon>
        <taxon>Thermoactinomycetaceae</taxon>
        <taxon>Melghirimyces</taxon>
    </lineage>
</organism>
<dbReference type="InterPro" id="IPR050062">
    <property type="entry name" value="Pro-tRNA_synthetase"/>
</dbReference>
<comment type="subunit">
    <text evidence="2 12">Homodimer.</text>
</comment>
<dbReference type="PROSITE" id="PS50862">
    <property type="entry name" value="AA_TRNA_LIGASE_II"/>
    <property type="match status" value="1"/>
</dbReference>
<reference evidence="14 15" key="1">
    <citation type="submission" date="2016-10" db="EMBL/GenBank/DDBJ databases">
        <authorList>
            <person name="de Groot N.N."/>
        </authorList>
    </citation>
    <scope>NUCLEOTIDE SEQUENCE [LARGE SCALE GENOMIC DNA]</scope>
    <source>
        <strain evidence="14 15">DSM 45514</strain>
    </source>
</reference>
<dbReference type="InterPro" id="IPR044140">
    <property type="entry name" value="ProRS_anticodon_short"/>
</dbReference>
<evidence type="ECO:0000256" key="12">
    <source>
        <dbReference type="HAMAP-Rule" id="MF_01569"/>
    </source>
</evidence>
<dbReference type="InterPro" id="IPR036621">
    <property type="entry name" value="Anticodon-bd_dom_sf"/>
</dbReference>
<dbReference type="CDD" id="cd00861">
    <property type="entry name" value="ProRS_anticodon_short"/>
    <property type="match status" value="1"/>
</dbReference>
<dbReference type="InterPro" id="IPR036754">
    <property type="entry name" value="YbaK/aa-tRNA-synt-asso_dom_sf"/>
</dbReference>
<keyword evidence="5 12" id="KW-0547">Nucleotide-binding</keyword>
<dbReference type="PANTHER" id="PTHR42753">
    <property type="entry name" value="MITOCHONDRIAL RIBOSOME PROTEIN L39/PROLYL-TRNA LIGASE FAMILY MEMBER"/>
    <property type="match status" value="1"/>
</dbReference>
<dbReference type="STRING" id="1236220.SAMN04488112_103125"/>
<dbReference type="GO" id="GO:0005829">
    <property type="term" value="C:cytosol"/>
    <property type="evidence" value="ECO:0007669"/>
    <property type="project" value="TreeGrafter"/>
</dbReference>
<dbReference type="OrthoDB" id="9809052at2"/>
<dbReference type="FunFam" id="3.40.50.800:FF:000011">
    <property type="entry name" value="Proline--tRNA ligase"/>
    <property type="match status" value="1"/>
</dbReference>
<dbReference type="FunFam" id="3.30.930.10:FF:000066">
    <property type="entry name" value="Proline--tRNA ligase"/>
    <property type="match status" value="1"/>
</dbReference>
<dbReference type="GO" id="GO:0006433">
    <property type="term" value="P:prolyl-tRNA aminoacylation"/>
    <property type="evidence" value="ECO:0007669"/>
    <property type="project" value="UniProtKB-UniRule"/>
</dbReference>
<dbReference type="CDD" id="cd04334">
    <property type="entry name" value="ProRS-INS"/>
    <property type="match status" value="1"/>
</dbReference>
<dbReference type="GO" id="GO:0004827">
    <property type="term" value="F:proline-tRNA ligase activity"/>
    <property type="evidence" value="ECO:0007669"/>
    <property type="project" value="UniProtKB-UniRule"/>
</dbReference>
<dbReference type="InterPro" id="IPR004500">
    <property type="entry name" value="Pro-tRNA-synth_IIa_bac-type"/>
</dbReference>
<dbReference type="HAMAP" id="MF_01569">
    <property type="entry name" value="Pro_tRNA_synth_type1"/>
    <property type="match status" value="1"/>
</dbReference>
<evidence type="ECO:0000256" key="3">
    <source>
        <dbReference type="ARBA" id="ARBA00022490"/>
    </source>
</evidence>
<evidence type="ECO:0000256" key="4">
    <source>
        <dbReference type="ARBA" id="ARBA00022598"/>
    </source>
</evidence>
<dbReference type="InterPro" id="IPR002314">
    <property type="entry name" value="aa-tRNA-synt_IIb"/>
</dbReference>
<keyword evidence="8 12" id="KW-0030">Aminoacyl-tRNA synthetase</keyword>
<dbReference type="Pfam" id="PF00587">
    <property type="entry name" value="tRNA-synt_2b"/>
    <property type="match status" value="1"/>
</dbReference>
<dbReference type="Pfam" id="PF03129">
    <property type="entry name" value="HGTP_anticodon"/>
    <property type="match status" value="1"/>
</dbReference>
<dbReference type="NCBIfam" id="NF006625">
    <property type="entry name" value="PRK09194.1"/>
    <property type="match status" value="1"/>
</dbReference>
<comment type="catalytic activity">
    <reaction evidence="9 12">
        <text>tRNA(Pro) + L-proline + ATP = L-prolyl-tRNA(Pro) + AMP + diphosphate</text>
        <dbReference type="Rhea" id="RHEA:14305"/>
        <dbReference type="Rhea" id="RHEA-COMP:9700"/>
        <dbReference type="Rhea" id="RHEA-COMP:9702"/>
        <dbReference type="ChEBI" id="CHEBI:30616"/>
        <dbReference type="ChEBI" id="CHEBI:33019"/>
        <dbReference type="ChEBI" id="CHEBI:60039"/>
        <dbReference type="ChEBI" id="CHEBI:78442"/>
        <dbReference type="ChEBI" id="CHEBI:78532"/>
        <dbReference type="ChEBI" id="CHEBI:456215"/>
        <dbReference type="EC" id="6.1.1.15"/>
    </reaction>
</comment>
<evidence type="ECO:0000256" key="5">
    <source>
        <dbReference type="ARBA" id="ARBA00022741"/>
    </source>
</evidence>
<dbReference type="RefSeq" id="WP_091566550.1">
    <property type="nucleotide sequence ID" value="NZ_FMZA01000003.1"/>
</dbReference>
<dbReference type="InterPro" id="IPR002316">
    <property type="entry name" value="Pro-tRNA-ligase_IIa"/>
</dbReference>
<dbReference type="Gene3D" id="3.40.50.800">
    <property type="entry name" value="Anticodon-binding domain"/>
    <property type="match status" value="1"/>
</dbReference>
<dbReference type="InterPro" id="IPR007214">
    <property type="entry name" value="YbaK/aa-tRNA-synth-assoc-dom"/>
</dbReference>
<dbReference type="SUPFAM" id="SSF52954">
    <property type="entry name" value="Class II aaRS ABD-related"/>
    <property type="match status" value="1"/>
</dbReference>
<name>A0A1G6J0I5_9BACL</name>
<evidence type="ECO:0000256" key="10">
    <source>
        <dbReference type="ARBA" id="ARBA00053664"/>
    </source>
</evidence>
<comment type="function">
    <text evidence="10 12">Catalyzes the attachment of proline to tRNA(Pro) in a two-step reaction: proline is first activated by ATP to form Pro-AMP and then transferred to the acceptor end of tRNA(Pro). As ProRS can inadvertently accommodate and process non-cognate amino acids such as alanine and cysteine, to avoid such errors it has two additional distinct editing activities against alanine. One activity is designated as 'pretransfer' editing and involves the tRNA(Pro)-independent hydrolysis of activated Ala-AMP. The other activity is designated 'posttransfer' editing and involves deacylation of mischarged Ala-tRNA(Pro). The misacylated Cys-tRNA(Pro) is not edited by ProRS.</text>
</comment>
<comment type="domain">
    <text evidence="12">Consists of three domains: the N-terminal catalytic domain, the editing domain and the C-terminal anticodon-binding domain.</text>
</comment>
<dbReference type="PANTHER" id="PTHR42753:SF2">
    <property type="entry name" value="PROLINE--TRNA LIGASE"/>
    <property type="match status" value="1"/>
</dbReference>
<dbReference type="InterPro" id="IPR045864">
    <property type="entry name" value="aa-tRNA-synth_II/BPL/LPL"/>
</dbReference>
<dbReference type="AlphaFoldDB" id="A0A1G6J0I5"/>
<dbReference type="Proteomes" id="UP000199387">
    <property type="component" value="Unassembled WGS sequence"/>
</dbReference>
<evidence type="ECO:0000256" key="8">
    <source>
        <dbReference type="ARBA" id="ARBA00023146"/>
    </source>
</evidence>
<protein>
    <recommendedName>
        <fullName evidence="12">Proline--tRNA ligase</fullName>
        <ecNumber evidence="12">6.1.1.15</ecNumber>
    </recommendedName>
    <alternativeName>
        <fullName evidence="12">Prolyl-tRNA synthetase</fullName>
        <shortName evidence="12">ProRS</shortName>
    </alternativeName>
</protein>
<keyword evidence="3 12" id="KW-0963">Cytoplasm</keyword>
<dbReference type="EMBL" id="FMZA01000003">
    <property type="protein sequence ID" value="SDC12201.1"/>
    <property type="molecule type" value="Genomic_DNA"/>
</dbReference>
<dbReference type="PIRSF" id="PIRSF001535">
    <property type="entry name" value="ProRS_1"/>
    <property type="match status" value="1"/>
</dbReference>
<dbReference type="NCBIfam" id="TIGR00409">
    <property type="entry name" value="proS_fam_II"/>
    <property type="match status" value="1"/>
</dbReference>
<feature type="domain" description="Aminoacyl-transfer RNA synthetases class-II family profile" evidence="13">
    <location>
        <begin position="38"/>
        <end position="467"/>
    </location>
</feature>
<accession>A0A1G6J0I5</accession>
<evidence type="ECO:0000256" key="9">
    <source>
        <dbReference type="ARBA" id="ARBA00047671"/>
    </source>
</evidence>
<gene>
    <name evidence="12" type="primary">proS</name>
    <name evidence="14" type="ORF">SAMN04488112_103125</name>
</gene>
<dbReference type="SUPFAM" id="SSF55826">
    <property type="entry name" value="YbaK/ProRS associated domain"/>
    <property type="match status" value="1"/>
</dbReference>
<evidence type="ECO:0000313" key="14">
    <source>
        <dbReference type="EMBL" id="SDC12201.1"/>
    </source>
</evidence>
<dbReference type="FunFam" id="3.30.930.10:FF:000065">
    <property type="entry name" value="Proline--tRNA ligase"/>
    <property type="match status" value="1"/>
</dbReference>
<comment type="similarity">
    <text evidence="11 12">Belongs to the class-II aminoacyl-tRNA synthetase family. ProS type 1 subfamily.</text>
</comment>
<keyword evidence="15" id="KW-1185">Reference proteome</keyword>